<comment type="pathway">
    <text evidence="2">Amino-acid biosynthesis; L-methionine biosynthesis via salvage pathway; L-methionine from S-methyl-5-thio-alpha-D-ribose 1-phosphate: step 1/6.</text>
</comment>
<dbReference type="FunFam" id="3.40.50.10470:FF:000006">
    <property type="entry name" value="Methylthioribose-1-phosphate isomerase"/>
    <property type="match status" value="1"/>
</dbReference>
<comment type="caution">
    <text evidence="3">The sequence shown here is derived from an EMBL/GenBank/DDBJ whole genome shotgun (WGS) entry which is preliminary data.</text>
</comment>
<keyword evidence="2" id="KW-0028">Amino-acid biosynthesis</keyword>
<accession>A0A5C6MBQ1</accession>
<dbReference type="NCBIfam" id="TIGR00512">
    <property type="entry name" value="salvage_mtnA"/>
    <property type="match status" value="1"/>
</dbReference>
<feature type="binding site" evidence="2">
    <location>
        <position position="89"/>
    </location>
    <ligand>
        <name>substrate</name>
    </ligand>
</feature>
<dbReference type="SUPFAM" id="SSF100950">
    <property type="entry name" value="NagB/RpiA/CoA transferase-like"/>
    <property type="match status" value="1"/>
</dbReference>
<dbReference type="PANTHER" id="PTHR43475:SF1">
    <property type="entry name" value="METHYLTHIORIBOSE-1-PHOSPHATE ISOMERASE"/>
    <property type="match status" value="1"/>
</dbReference>
<dbReference type="AlphaFoldDB" id="A0A5C6MBQ1"/>
<dbReference type="UniPathway" id="UPA00904">
    <property type="reaction ID" value="UER00874"/>
</dbReference>
<sequence length="353" mass="38196">MIAAMRYENHVLHLLDQRQLPVVETWLALNNLESIAQAIETMVVRGAPAIGCAAAFALAIDVQGFADADSFGGYLPQFHRSIQRLGQTRPTAVNLRYALAAFEDLAKTFESKTPIKEVRLAMEDLANSLFADDLATCHAIGRHGAALALGQRISVITHCNAGALATAGYGTALGVIRAMHAAGHISVVYVDETRPYLQGARLTAYELEKEGIPYQLITDSTAAYLMQQNRVDLAIVGADRIARNGDTANKIGTYGLAIQCHYHGVPMFVAAPWSTFDLDLEHGTQIPIEERHPDEVRWIGKERVAPASAPVYNPSFDVTPAPFLSGFVTEHGVLRPPLKAAIATMSNGKGAER</sequence>
<organism evidence="3 4">
    <name type="scientific">Planctomyces bekefii</name>
    <dbReference type="NCBI Taxonomy" id="1653850"/>
    <lineage>
        <taxon>Bacteria</taxon>
        <taxon>Pseudomonadati</taxon>
        <taxon>Planctomycetota</taxon>
        <taxon>Planctomycetia</taxon>
        <taxon>Planctomycetales</taxon>
        <taxon>Planctomycetaceae</taxon>
        <taxon>Planctomyces</taxon>
    </lineage>
</organism>
<keyword evidence="2" id="KW-0486">Methionine biosynthesis</keyword>
<protein>
    <recommendedName>
        <fullName evidence="2">Methylthioribose-1-phosphate isomerase</fullName>
        <shortName evidence="2">M1Pi</shortName>
        <shortName evidence="2">MTR-1-P isomerase</shortName>
        <ecNumber evidence="2">5.3.1.23</ecNumber>
    </recommendedName>
    <alternativeName>
        <fullName evidence="2">S-methyl-5-thioribose-1-phosphate isomerase</fullName>
    </alternativeName>
</protein>
<dbReference type="HAMAP" id="MF_01678">
    <property type="entry name" value="Salvage_MtnA"/>
    <property type="match status" value="1"/>
</dbReference>
<reference evidence="3 4" key="2">
    <citation type="submission" date="2019-08" db="EMBL/GenBank/DDBJ databases">
        <authorList>
            <person name="Henke P."/>
        </authorList>
    </citation>
    <scope>NUCLEOTIDE SEQUENCE [LARGE SCALE GENOMIC DNA]</scope>
    <source>
        <strain evidence="3">Phe10_nw2017</strain>
    </source>
</reference>
<dbReference type="InterPro" id="IPR037171">
    <property type="entry name" value="NagB/RpiA_transferase-like"/>
</dbReference>
<feature type="binding site" evidence="2">
    <location>
        <begin position="249"/>
        <end position="250"/>
    </location>
    <ligand>
        <name>substrate</name>
    </ligand>
</feature>
<name>A0A5C6MBQ1_9PLAN</name>
<dbReference type="Pfam" id="PF01008">
    <property type="entry name" value="IF-2B"/>
    <property type="match status" value="1"/>
</dbReference>
<dbReference type="InterPro" id="IPR005251">
    <property type="entry name" value="IF-M1Pi"/>
</dbReference>
<evidence type="ECO:0000313" key="4">
    <source>
        <dbReference type="Proteomes" id="UP000321083"/>
    </source>
</evidence>
<dbReference type="Gene3D" id="1.20.120.420">
    <property type="entry name" value="translation initiation factor eif-2b, domain 1"/>
    <property type="match status" value="1"/>
</dbReference>
<evidence type="ECO:0000256" key="1">
    <source>
        <dbReference type="ARBA" id="ARBA00023235"/>
    </source>
</evidence>
<reference evidence="3 4" key="1">
    <citation type="submission" date="2019-08" db="EMBL/GenBank/DDBJ databases">
        <title>100 year-old enigma solved: identification of Planctomyces bekefii, the type genus and species of the phylum Planctomycetes.</title>
        <authorList>
            <person name="Svetlana D.N."/>
            <person name="Overmann J."/>
        </authorList>
    </citation>
    <scope>NUCLEOTIDE SEQUENCE [LARGE SCALE GENOMIC DNA]</scope>
    <source>
        <strain evidence="3">Phe10_nw2017</strain>
    </source>
</reference>
<gene>
    <name evidence="2" type="primary">mtnA</name>
    <name evidence="3" type="ORF">E3A20_03480</name>
</gene>
<dbReference type="NCBIfam" id="NF004326">
    <property type="entry name" value="PRK05720.1"/>
    <property type="match status" value="1"/>
</dbReference>
<dbReference type="GO" id="GO:0046523">
    <property type="term" value="F:S-methyl-5-thioribose-1-phosphate isomerase activity"/>
    <property type="evidence" value="ECO:0007669"/>
    <property type="project" value="UniProtKB-UniRule"/>
</dbReference>
<feature type="binding site" evidence="2">
    <location>
        <begin position="45"/>
        <end position="47"/>
    </location>
    <ligand>
        <name>substrate</name>
    </ligand>
</feature>
<dbReference type="Gene3D" id="3.40.50.10470">
    <property type="entry name" value="Translation initiation factor eif-2b, domain 2"/>
    <property type="match status" value="1"/>
</dbReference>
<dbReference type="EC" id="5.3.1.23" evidence="2"/>
<dbReference type="NCBIfam" id="TIGR00524">
    <property type="entry name" value="eIF-2B_rel"/>
    <property type="match status" value="1"/>
</dbReference>
<dbReference type="InterPro" id="IPR011559">
    <property type="entry name" value="Initiation_fac_2B_a/b/d"/>
</dbReference>
<dbReference type="Proteomes" id="UP000321083">
    <property type="component" value="Unassembled WGS sequence"/>
</dbReference>
<dbReference type="InterPro" id="IPR000649">
    <property type="entry name" value="IF-2B-related"/>
</dbReference>
<comment type="function">
    <text evidence="2">Catalyzes the interconversion of methylthioribose-1-phosphate (MTR-1-P) into methylthioribulose-1-phosphate (MTRu-1-P).</text>
</comment>
<keyword evidence="4" id="KW-1185">Reference proteome</keyword>
<dbReference type="PANTHER" id="PTHR43475">
    <property type="entry name" value="METHYLTHIORIBOSE-1-PHOSPHATE ISOMERASE"/>
    <property type="match status" value="1"/>
</dbReference>
<comment type="similarity">
    <text evidence="2">Belongs to the EIF-2B alpha/beta/delta subunits family. MtnA subfamily.</text>
</comment>
<evidence type="ECO:0000256" key="2">
    <source>
        <dbReference type="HAMAP-Rule" id="MF_01678"/>
    </source>
</evidence>
<keyword evidence="1 2" id="KW-0413">Isomerase</keyword>
<comment type="catalytic activity">
    <reaction evidence="2">
        <text>5-(methylsulfanyl)-alpha-D-ribose 1-phosphate = 5-(methylsulfanyl)-D-ribulose 1-phosphate</text>
        <dbReference type="Rhea" id="RHEA:19989"/>
        <dbReference type="ChEBI" id="CHEBI:58533"/>
        <dbReference type="ChEBI" id="CHEBI:58548"/>
        <dbReference type="EC" id="5.3.1.23"/>
    </reaction>
</comment>
<evidence type="ECO:0000313" key="3">
    <source>
        <dbReference type="EMBL" id="TWW12160.1"/>
    </source>
</evidence>
<proteinExistence type="inferred from homology"/>
<dbReference type="InterPro" id="IPR042529">
    <property type="entry name" value="IF_2B-like_C"/>
</dbReference>
<feature type="binding site" evidence="2">
    <location>
        <position position="198"/>
    </location>
    <ligand>
        <name>substrate</name>
    </ligand>
</feature>
<feature type="site" description="Transition state stabilizer" evidence="2">
    <location>
        <position position="159"/>
    </location>
</feature>
<dbReference type="FunFam" id="1.20.120.420:FF:000003">
    <property type="entry name" value="Methylthioribose-1-phosphate isomerase"/>
    <property type="match status" value="1"/>
</dbReference>
<dbReference type="GO" id="GO:0019509">
    <property type="term" value="P:L-methionine salvage from methylthioadenosine"/>
    <property type="evidence" value="ECO:0007669"/>
    <property type="project" value="UniProtKB-UniRule"/>
</dbReference>
<feature type="active site" description="Proton donor" evidence="2">
    <location>
        <position position="239"/>
    </location>
</feature>
<dbReference type="EMBL" id="SRHE01000037">
    <property type="protein sequence ID" value="TWW12160.1"/>
    <property type="molecule type" value="Genomic_DNA"/>
</dbReference>
<dbReference type="InterPro" id="IPR027363">
    <property type="entry name" value="M1Pi_N"/>
</dbReference>